<keyword evidence="2" id="KW-0717">Septation</keyword>
<dbReference type="Gene3D" id="3.30.110.150">
    <property type="entry name" value="SepF-like protein"/>
    <property type="match status" value="1"/>
</dbReference>
<dbReference type="InterPro" id="IPR023052">
    <property type="entry name" value="Cell_div_SepF"/>
</dbReference>
<comment type="function">
    <text evidence="4">Cell division protein that is part of the divisome complex and is recruited early to the Z-ring. Probably stimulates Z-ring formation, perhaps through the cross-linking of FtsZ protofilaments. Its function overlaps with FtsA.</text>
</comment>
<reference evidence="5" key="2">
    <citation type="journal article" date="2021" name="PeerJ">
        <title>Extensive microbial diversity within the chicken gut microbiome revealed by metagenomics and culture.</title>
        <authorList>
            <person name="Gilroy R."/>
            <person name="Ravi A."/>
            <person name="Getino M."/>
            <person name="Pursley I."/>
            <person name="Horton D.L."/>
            <person name="Alikhan N.F."/>
            <person name="Baker D."/>
            <person name="Gharbi K."/>
            <person name="Hall N."/>
            <person name="Watson M."/>
            <person name="Adriaenssens E.M."/>
            <person name="Foster-Nyarko E."/>
            <person name="Jarju S."/>
            <person name="Secka A."/>
            <person name="Antonio M."/>
            <person name="Oren A."/>
            <person name="Chaudhuri R.R."/>
            <person name="La Ragione R."/>
            <person name="Hildebrand F."/>
            <person name="Pallen M.J."/>
        </authorList>
    </citation>
    <scope>NUCLEOTIDE SEQUENCE</scope>
    <source>
        <strain evidence="5">ChiBcec16-1751</strain>
    </source>
</reference>
<organism evidence="5 6">
    <name type="scientific">Candidatus Avoscillospira avistercoris</name>
    <dbReference type="NCBI Taxonomy" id="2840707"/>
    <lineage>
        <taxon>Bacteria</taxon>
        <taxon>Bacillati</taxon>
        <taxon>Bacillota</taxon>
        <taxon>Clostridia</taxon>
        <taxon>Eubacteriales</taxon>
        <taxon>Oscillospiraceae</taxon>
        <taxon>Oscillospiraceae incertae sedis</taxon>
        <taxon>Candidatus Avoscillospira</taxon>
    </lineage>
</organism>
<dbReference type="AlphaFoldDB" id="A0A9D1F8V2"/>
<accession>A0A9D1F8V2</accession>
<keyword evidence="1 5" id="KW-0132">Cell division</keyword>
<dbReference type="EMBL" id="DVJJ01000072">
    <property type="protein sequence ID" value="HIS64617.1"/>
    <property type="molecule type" value="Genomic_DNA"/>
</dbReference>
<reference evidence="5" key="1">
    <citation type="submission" date="2020-10" db="EMBL/GenBank/DDBJ databases">
        <authorList>
            <person name="Gilroy R."/>
        </authorList>
    </citation>
    <scope>NUCLEOTIDE SEQUENCE</scope>
    <source>
        <strain evidence="5">ChiBcec16-1751</strain>
    </source>
</reference>
<proteinExistence type="predicted"/>
<dbReference type="PANTHER" id="PTHR35798">
    <property type="entry name" value="CELL DIVISION PROTEIN SEPF"/>
    <property type="match status" value="1"/>
</dbReference>
<evidence type="ECO:0000313" key="6">
    <source>
        <dbReference type="Proteomes" id="UP000886741"/>
    </source>
</evidence>
<dbReference type="Proteomes" id="UP000886741">
    <property type="component" value="Unassembled WGS sequence"/>
</dbReference>
<comment type="caution">
    <text evidence="5">The sequence shown here is derived from an EMBL/GenBank/DDBJ whole genome shotgun (WGS) entry which is preliminary data.</text>
</comment>
<gene>
    <name evidence="5" type="ORF">IAA83_04500</name>
</gene>
<dbReference type="PANTHER" id="PTHR35798:SF1">
    <property type="entry name" value="CELL DIVISION PROTEIN SEPF"/>
    <property type="match status" value="1"/>
</dbReference>
<evidence type="ECO:0000256" key="2">
    <source>
        <dbReference type="ARBA" id="ARBA00023210"/>
    </source>
</evidence>
<protein>
    <submittedName>
        <fullName evidence="5">Cell division protein SepF</fullName>
    </submittedName>
</protein>
<evidence type="ECO:0000256" key="4">
    <source>
        <dbReference type="ARBA" id="ARBA00044936"/>
    </source>
</evidence>
<sequence>MDRETAARPLQRDNVISMKHWAKQHPIKICPTRYDEVGHIAQELMRYGAVEVRLERLDTKGANRILHFLSGVVFALGGMVQRSGRWQILAILDTDADQDEQEDQAPQDQ</sequence>
<evidence type="ECO:0000256" key="3">
    <source>
        <dbReference type="ARBA" id="ARBA00023306"/>
    </source>
</evidence>
<dbReference type="InterPro" id="IPR007561">
    <property type="entry name" value="Cell_div_SepF/SepF-rel"/>
</dbReference>
<dbReference type="InterPro" id="IPR038594">
    <property type="entry name" value="SepF-like_sf"/>
</dbReference>
<evidence type="ECO:0000256" key="1">
    <source>
        <dbReference type="ARBA" id="ARBA00022618"/>
    </source>
</evidence>
<evidence type="ECO:0000313" key="5">
    <source>
        <dbReference type="EMBL" id="HIS64617.1"/>
    </source>
</evidence>
<keyword evidence="3" id="KW-0131">Cell cycle</keyword>
<dbReference type="GO" id="GO:0000917">
    <property type="term" value="P:division septum assembly"/>
    <property type="evidence" value="ECO:0007669"/>
    <property type="project" value="UniProtKB-KW"/>
</dbReference>
<dbReference type="Pfam" id="PF04472">
    <property type="entry name" value="SepF"/>
    <property type="match status" value="1"/>
</dbReference>
<name>A0A9D1F8V2_9FIRM</name>